<name>A0AAD3YB17_9TREE</name>
<evidence type="ECO:0000256" key="6">
    <source>
        <dbReference type="ARBA" id="ARBA00022448"/>
    </source>
</evidence>
<dbReference type="GO" id="GO:0000139">
    <property type="term" value="C:Golgi membrane"/>
    <property type="evidence" value="ECO:0007669"/>
    <property type="project" value="UniProtKB-SubCell"/>
</dbReference>
<feature type="region of interest" description="Disordered" evidence="13">
    <location>
        <begin position="1"/>
        <end position="25"/>
    </location>
</feature>
<keyword evidence="16" id="KW-1185">Reference proteome</keyword>
<keyword evidence="8" id="KW-0653">Protein transport</keyword>
<keyword evidence="9" id="KW-0333">Golgi apparatus</keyword>
<dbReference type="Gene3D" id="3.30.1520.10">
    <property type="entry name" value="Phox-like domain"/>
    <property type="match status" value="1"/>
</dbReference>
<dbReference type="Pfam" id="PF00787">
    <property type="entry name" value="PX"/>
    <property type="match status" value="1"/>
</dbReference>
<comment type="caution">
    <text evidence="15">The sequence shown here is derived from an EMBL/GenBank/DDBJ whole genome shotgun (WGS) entry which is preliminary data.</text>
</comment>
<comment type="similarity">
    <text evidence="4">Belongs to the sorting nexin family.</text>
</comment>
<organism evidence="15 16">
    <name type="scientific">Cutaneotrichosporon spelunceum</name>
    <dbReference type="NCBI Taxonomy" id="1672016"/>
    <lineage>
        <taxon>Eukaryota</taxon>
        <taxon>Fungi</taxon>
        <taxon>Dikarya</taxon>
        <taxon>Basidiomycota</taxon>
        <taxon>Agaricomycotina</taxon>
        <taxon>Tremellomycetes</taxon>
        <taxon>Trichosporonales</taxon>
        <taxon>Trichosporonaceae</taxon>
        <taxon>Cutaneotrichosporon</taxon>
    </lineage>
</organism>
<dbReference type="InterPro" id="IPR036871">
    <property type="entry name" value="PX_dom_sf"/>
</dbReference>
<sequence>MQQPPMTQPSADATHSPFERSEPSENLTFSEMARIAGRPQTFEEMYAVPESFLEIEVRNPLTHGVGRRMFTDYEIVCMTNIPAFKVQHSIVRRRYSDFEAFRDILERESTRVNIPPLPGKVFTNRFTDDVIEQRREGLQRFLEIVAGHPLLQTGSKVLCAFLQDPSWDKSQWI</sequence>
<dbReference type="FunFam" id="3.30.1520.10:FF:000030">
    <property type="entry name" value="Sorting nexin-3, variant"/>
    <property type="match status" value="1"/>
</dbReference>
<dbReference type="SMART" id="SM00312">
    <property type="entry name" value="PX"/>
    <property type="match status" value="1"/>
</dbReference>
<dbReference type="Proteomes" id="UP001222932">
    <property type="component" value="Unassembled WGS sequence"/>
</dbReference>
<feature type="domain" description="PX" evidence="14">
    <location>
        <begin position="51"/>
        <end position="168"/>
    </location>
</feature>
<evidence type="ECO:0000256" key="2">
    <source>
        <dbReference type="ARBA" id="ARBA00004255"/>
    </source>
</evidence>
<keyword evidence="6" id="KW-0813">Transport</keyword>
<dbReference type="InterPro" id="IPR051074">
    <property type="entry name" value="Sorting_Nexin"/>
</dbReference>
<dbReference type="GO" id="GO:0032266">
    <property type="term" value="F:phosphatidylinositol-3-phosphate binding"/>
    <property type="evidence" value="ECO:0007669"/>
    <property type="project" value="InterPro"/>
</dbReference>
<dbReference type="GO" id="GO:0015031">
    <property type="term" value="P:protein transport"/>
    <property type="evidence" value="ECO:0007669"/>
    <property type="project" value="UniProtKB-KW"/>
</dbReference>
<proteinExistence type="inferred from homology"/>
<evidence type="ECO:0000256" key="4">
    <source>
        <dbReference type="ARBA" id="ARBA00010883"/>
    </source>
</evidence>
<dbReference type="CDD" id="cd07295">
    <property type="entry name" value="PX_Grd19"/>
    <property type="match status" value="1"/>
</dbReference>
<evidence type="ECO:0000313" key="15">
    <source>
        <dbReference type="EMBL" id="GMK55299.1"/>
    </source>
</evidence>
<keyword evidence="11" id="KW-0472">Membrane</keyword>
<evidence type="ECO:0000313" key="16">
    <source>
        <dbReference type="Proteomes" id="UP001222932"/>
    </source>
</evidence>
<accession>A0AAD3YB17</accession>
<dbReference type="GO" id="GO:0031901">
    <property type="term" value="C:early endosome membrane"/>
    <property type="evidence" value="ECO:0007669"/>
    <property type="project" value="TreeGrafter"/>
</dbReference>
<evidence type="ECO:0000256" key="9">
    <source>
        <dbReference type="ARBA" id="ARBA00023034"/>
    </source>
</evidence>
<dbReference type="PROSITE" id="PS50195">
    <property type="entry name" value="PX"/>
    <property type="match status" value="1"/>
</dbReference>
<dbReference type="PANTHER" id="PTHR45963:SF2">
    <property type="entry name" value="RE52028P"/>
    <property type="match status" value="1"/>
</dbReference>
<dbReference type="InterPro" id="IPR001683">
    <property type="entry name" value="PX_dom"/>
</dbReference>
<evidence type="ECO:0000256" key="8">
    <source>
        <dbReference type="ARBA" id="ARBA00022927"/>
    </source>
</evidence>
<reference evidence="15" key="1">
    <citation type="journal article" date="2023" name="BMC Genomics">
        <title>Chromosome-level genome assemblies of Cutaneotrichosporon spp. (Trichosporonales, Basidiomycota) reveal imbalanced evolution between nucleotide sequences and chromosome synteny.</title>
        <authorList>
            <person name="Kobayashi Y."/>
            <person name="Kayamori A."/>
            <person name="Aoki K."/>
            <person name="Shiwa Y."/>
            <person name="Matsutani M."/>
            <person name="Fujita N."/>
            <person name="Sugita T."/>
            <person name="Iwasaki W."/>
            <person name="Tanaka N."/>
            <person name="Takashima M."/>
        </authorList>
    </citation>
    <scope>NUCLEOTIDE SEQUENCE</scope>
    <source>
        <strain evidence="15">HIS016</strain>
    </source>
</reference>
<dbReference type="InterPro" id="IPR042138">
    <property type="entry name" value="PX_Grd19_PX"/>
</dbReference>
<gene>
    <name evidence="15" type="primary">SNX3</name>
    <name evidence="15" type="ORF">CspeluHIS016_0203550</name>
</gene>
<feature type="compositionally biased region" description="Polar residues" evidence="13">
    <location>
        <begin position="1"/>
        <end position="13"/>
    </location>
</feature>
<evidence type="ECO:0000256" key="3">
    <source>
        <dbReference type="ARBA" id="ARBA00004496"/>
    </source>
</evidence>
<evidence type="ECO:0000256" key="13">
    <source>
        <dbReference type="SAM" id="MobiDB-lite"/>
    </source>
</evidence>
<dbReference type="AlphaFoldDB" id="A0AAD3YB17"/>
<dbReference type="SUPFAM" id="SSF64268">
    <property type="entry name" value="PX domain"/>
    <property type="match status" value="1"/>
</dbReference>
<evidence type="ECO:0000259" key="14">
    <source>
        <dbReference type="PROSITE" id="PS50195"/>
    </source>
</evidence>
<evidence type="ECO:0000256" key="1">
    <source>
        <dbReference type="ARBA" id="ARBA00004179"/>
    </source>
</evidence>
<keyword evidence="10" id="KW-0446">Lipid-binding</keyword>
<dbReference type="EMBL" id="BTCM01000002">
    <property type="protein sequence ID" value="GMK55299.1"/>
    <property type="molecule type" value="Genomic_DNA"/>
</dbReference>
<keyword evidence="7" id="KW-0963">Cytoplasm</keyword>
<reference evidence="15" key="2">
    <citation type="submission" date="2023-06" db="EMBL/GenBank/DDBJ databases">
        <authorList>
            <person name="Kobayashi Y."/>
            <person name="Kayamori A."/>
            <person name="Aoki K."/>
            <person name="Shiwa Y."/>
            <person name="Fujita N."/>
            <person name="Sugita T."/>
            <person name="Iwasaki W."/>
            <person name="Tanaka N."/>
            <person name="Takashima M."/>
        </authorList>
    </citation>
    <scope>NUCLEOTIDE SEQUENCE</scope>
    <source>
        <strain evidence="15">HIS016</strain>
    </source>
</reference>
<protein>
    <recommendedName>
        <fullName evidence="5">Sorting nexin-3</fullName>
    </recommendedName>
</protein>
<dbReference type="PANTHER" id="PTHR45963">
    <property type="entry name" value="RE52028P"/>
    <property type="match status" value="1"/>
</dbReference>
<dbReference type="GO" id="GO:0032456">
    <property type="term" value="P:endocytic recycling"/>
    <property type="evidence" value="ECO:0007669"/>
    <property type="project" value="TreeGrafter"/>
</dbReference>
<evidence type="ECO:0000256" key="10">
    <source>
        <dbReference type="ARBA" id="ARBA00023121"/>
    </source>
</evidence>
<evidence type="ECO:0000256" key="5">
    <source>
        <dbReference type="ARBA" id="ARBA00020436"/>
    </source>
</evidence>
<evidence type="ECO:0000256" key="11">
    <source>
        <dbReference type="ARBA" id="ARBA00023136"/>
    </source>
</evidence>
<evidence type="ECO:0000256" key="12">
    <source>
        <dbReference type="ARBA" id="ARBA00025533"/>
    </source>
</evidence>
<dbReference type="GO" id="GO:0030904">
    <property type="term" value="C:retromer complex"/>
    <property type="evidence" value="ECO:0007669"/>
    <property type="project" value="TreeGrafter"/>
</dbReference>
<comment type="subcellular location">
    <subcellularLocation>
        <location evidence="3">Cytoplasm</location>
    </subcellularLocation>
    <subcellularLocation>
        <location evidence="2">Golgi apparatus membrane</location>
        <topology evidence="2">Peripheral membrane protein</topology>
        <orientation evidence="2">Cytoplasmic side</orientation>
    </subcellularLocation>
    <subcellularLocation>
        <location evidence="1">Prevacuolar compartment membrane</location>
        <topology evidence="1">Peripheral membrane protein</topology>
        <orientation evidence="1">Cytoplasmic side</orientation>
    </subcellularLocation>
</comment>
<dbReference type="GO" id="GO:0034499">
    <property type="term" value="P:late endosome to Golgi transport"/>
    <property type="evidence" value="ECO:0007669"/>
    <property type="project" value="TreeGrafter"/>
</dbReference>
<comment type="function">
    <text evidence="12">Required for retention of late Golgi membrane proteins. Component of the retrieval machinery that functions by direct interaction with the cytosolic tails of certain TGN membrane proteins during the sorting/budding process at the prevacuolar compartment. Binds phosphatidylinositol 3-phosphate (PtdIns(P3)).</text>
</comment>
<evidence type="ECO:0000256" key="7">
    <source>
        <dbReference type="ARBA" id="ARBA00022490"/>
    </source>
</evidence>